<sequence>MNRKLAALSVAGLLCVAGGSAYFYNSAYATVSSPKAVEHKDEVAPSLATSSEHILPGGASSLNETYQDWRVVCQQQATGSRCAIVLQEFNSKTRQRILSVELTPHGSQMQGVTVLPFGAALSKGVSLIADDRTIGSGLTFSTCVPAGCLVPLNLDQRQLGDLESAKKVEVKFSAVSGQDINIPLSNKGLDKAVRRLNTVER</sequence>
<feature type="chain" id="PRO_5002310645" evidence="1">
    <location>
        <begin position="30"/>
        <end position="201"/>
    </location>
</feature>
<dbReference type="InterPro" id="IPR010642">
    <property type="entry name" value="Invasion_prot_B"/>
</dbReference>
<reference evidence="2 3" key="1">
    <citation type="submission" date="2012-11" db="EMBL/GenBank/DDBJ databases">
        <title>Whole genome sequence of Gluconacetobacter europaeus NBRC3261.</title>
        <authorList>
            <person name="Azuma Y."/>
            <person name="Higashiura N."/>
            <person name="Hirakawa H."/>
            <person name="Matsushita K."/>
        </authorList>
    </citation>
    <scope>NUCLEOTIDE SEQUENCE [LARGE SCALE GENOMIC DNA]</scope>
    <source>
        <strain evidence="2 3">NBRC 3261</strain>
    </source>
</reference>
<keyword evidence="1" id="KW-0732">Signal</keyword>
<dbReference type="Pfam" id="PF06776">
    <property type="entry name" value="IalB"/>
    <property type="match status" value="1"/>
</dbReference>
<evidence type="ECO:0000313" key="3">
    <source>
        <dbReference type="Proteomes" id="UP000032675"/>
    </source>
</evidence>
<gene>
    <name evidence="2" type="ORF">Geu3261_0159_001</name>
</gene>
<dbReference type="RefSeq" id="WP_010512374.1">
    <property type="nucleotide sequence ID" value="NZ_BANI01000140.1"/>
</dbReference>
<accession>A0A0D6Q2S9</accession>
<name>A0A0D6Q2S9_KOMEU</name>
<evidence type="ECO:0000256" key="1">
    <source>
        <dbReference type="SAM" id="SignalP"/>
    </source>
</evidence>
<dbReference type="Proteomes" id="UP000032675">
    <property type="component" value="Unassembled WGS sequence"/>
</dbReference>
<proteinExistence type="predicted"/>
<organism evidence="2 3">
    <name type="scientific">Komagataeibacter europaeus NBRC 3261</name>
    <dbReference type="NCBI Taxonomy" id="1234669"/>
    <lineage>
        <taxon>Bacteria</taxon>
        <taxon>Pseudomonadati</taxon>
        <taxon>Pseudomonadota</taxon>
        <taxon>Alphaproteobacteria</taxon>
        <taxon>Acetobacterales</taxon>
        <taxon>Acetobacteraceae</taxon>
        <taxon>Komagataeibacter</taxon>
    </lineage>
</organism>
<dbReference type="EMBL" id="BANI01000140">
    <property type="protein sequence ID" value="GAN97275.1"/>
    <property type="molecule type" value="Genomic_DNA"/>
</dbReference>
<protein>
    <submittedName>
        <fullName evidence="2">Invasion associated locus B</fullName>
    </submittedName>
</protein>
<feature type="signal peptide" evidence="1">
    <location>
        <begin position="1"/>
        <end position="29"/>
    </location>
</feature>
<dbReference type="AlphaFoldDB" id="A0A0D6Q2S9"/>
<evidence type="ECO:0000313" key="2">
    <source>
        <dbReference type="EMBL" id="GAN97275.1"/>
    </source>
</evidence>
<dbReference type="Gene3D" id="2.60.40.1880">
    <property type="entry name" value="Invasion associated locus B (IalB) protein"/>
    <property type="match status" value="1"/>
</dbReference>
<dbReference type="InterPro" id="IPR038696">
    <property type="entry name" value="IalB_sf"/>
</dbReference>
<comment type="caution">
    <text evidence="2">The sequence shown here is derived from an EMBL/GenBank/DDBJ whole genome shotgun (WGS) entry which is preliminary data.</text>
</comment>